<protein>
    <submittedName>
        <fullName evidence="1">Uncharacterized protein</fullName>
    </submittedName>
</protein>
<organism evidence="1">
    <name type="scientific">Anguilla anguilla</name>
    <name type="common">European freshwater eel</name>
    <name type="synonym">Muraena anguilla</name>
    <dbReference type="NCBI Taxonomy" id="7936"/>
    <lineage>
        <taxon>Eukaryota</taxon>
        <taxon>Metazoa</taxon>
        <taxon>Chordata</taxon>
        <taxon>Craniata</taxon>
        <taxon>Vertebrata</taxon>
        <taxon>Euteleostomi</taxon>
        <taxon>Actinopterygii</taxon>
        <taxon>Neopterygii</taxon>
        <taxon>Teleostei</taxon>
        <taxon>Anguilliformes</taxon>
        <taxon>Anguillidae</taxon>
        <taxon>Anguilla</taxon>
    </lineage>
</organism>
<dbReference type="EMBL" id="GBXM01005871">
    <property type="protein sequence ID" value="JAI02707.1"/>
    <property type="molecule type" value="Transcribed_RNA"/>
</dbReference>
<proteinExistence type="predicted"/>
<accession>A0A0E9XJT5</accession>
<evidence type="ECO:0000313" key="1">
    <source>
        <dbReference type="EMBL" id="JAI02707.1"/>
    </source>
</evidence>
<sequence>MFLTSYRHFVSVSALGCILWRRLFSPPVGVVFRV</sequence>
<name>A0A0E9XJT5_ANGAN</name>
<dbReference type="AlphaFoldDB" id="A0A0E9XJT5"/>
<reference evidence="1" key="2">
    <citation type="journal article" date="2015" name="Fish Shellfish Immunol.">
        <title>Early steps in the European eel (Anguilla anguilla)-Vibrio vulnificus interaction in the gills: Role of the RtxA13 toxin.</title>
        <authorList>
            <person name="Callol A."/>
            <person name="Pajuelo D."/>
            <person name="Ebbesson L."/>
            <person name="Teles M."/>
            <person name="MacKenzie S."/>
            <person name="Amaro C."/>
        </authorList>
    </citation>
    <scope>NUCLEOTIDE SEQUENCE</scope>
</reference>
<reference evidence="1" key="1">
    <citation type="submission" date="2014-11" db="EMBL/GenBank/DDBJ databases">
        <authorList>
            <person name="Amaro Gonzalez C."/>
        </authorList>
    </citation>
    <scope>NUCLEOTIDE SEQUENCE</scope>
</reference>